<proteinExistence type="inferred from homology"/>
<feature type="domain" description="Nitrite/sulphite reductase 4Fe-4S" evidence="8">
    <location>
        <begin position="456"/>
        <end position="551"/>
    </location>
</feature>
<comment type="similarity">
    <text evidence="1">Belongs to the nitrite and sulfite reductase 4Fe-4S domain family.</text>
</comment>
<protein>
    <submittedName>
        <fullName evidence="10">Sulfite reductase, beta subunit (Hemoprotein)</fullName>
    </submittedName>
</protein>
<evidence type="ECO:0000256" key="4">
    <source>
        <dbReference type="ARBA" id="ARBA00022723"/>
    </source>
</evidence>
<evidence type="ECO:0000256" key="7">
    <source>
        <dbReference type="ARBA" id="ARBA00023014"/>
    </source>
</evidence>
<keyword evidence="2" id="KW-0004">4Fe-4S</keyword>
<dbReference type="Proteomes" id="UP000182108">
    <property type="component" value="Unassembled WGS sequence"/>
</dbReference>
<dbReference type="InterPro" id="IPR006067">
    <property type="entry name" value="NO2/SO3_Rdtase_4Fe4S_dom"/>
</dbReference>
<dbReference type="InterPro" id="IPR005117">
    <property type="entry name" value="NiRdtase/SiRdtase_haem-b_fer"/>
</dbReference>
<dbReference type="InterPro" id="IPR045854">
    <property type="entry name" value="NO2/SO3_Rdtase_4Fe4S_sf"/>
</dbReference>
<dbReference type="InterPro" id="IPR051329">
    <property type="entry name" value="NIR_SIR_4Fe-4S"/>
</dbReference>
<dbReference type="Gene3D" id="3.30.413.10">
    <property type="entry name" value="Sulfite Reductase Hemoprotein, domain 1"/>
    <property type="match status" value="2"/>
</dbReference>
<feature type="domain" description="Nitrite/Sulfite reductase ferredoxin-like" evidence="9">
    <location>
        <begin position="348"/>
        <end position="403"/>
    </location>
</feature>
<organism evidence="10 11">
    <name type="scientific">Tepidiphilus thermophilus</name>
    <dbReference type="NCBI Taxonomy" id="876478"/>
    <lineage>
        <taxon>Bacteria</taxon>
        <taxon>Pseudomonadati</taxon>
        <taxon>Pseudomonadota</taxon>
        <taxon>Hydrogenophilia</taxon>
        <taxon>Hydrogenophilales</taxon>
        <taxon>Hydrogenophilaceae</taxon>
        <taxon>Tepidiphilus</taxon>
    </lineage>
</organism>
<evidence type="ECO:0000313" key="10">
    <source>
        <dbReference type="EMBL" id="CUB06730.1"/>
    </source>
</evidence>
<dbReference type="PANTHER" id="PTHR32439:SF0">
    <property type="entry name" value="FERREDOXIN--NITRITE REDUCTASE, CHLOROPLASTIC"/>
    <property type="match status" value="1"/>
</dbReference>
<evidence type="ECO:0000256" key="1">
    <source>
        <dbReference type="ARBA" id="ARBA00010429"/>
    </source>
</evidence>
<dbReference type="OrthoDB" id="3189055at2"/>
<evidence type="ECO:0000256" key="5">
    <source>
        <dbReference type="ARBA" id="ARBA00023002"/>
    </source>
</evidence>
<dbReference type="GO" id="GO:0051539">
    <property type="term" value="F:4 iron, 4 sulfur cluster binding"/>
    <property type="evidence" value="ECO:0007669"/>
    <property type="project" value="UniProtKB-KW"/>
</dbReference>
<keyword evidence="7" id="KW-0411">Iron-sulfur</keyword>
<dbReference type="SUPFAM" id="SSF56014">
    <property type="entry name" value="Nitrite and sulphite reductase 4Fe-4S domain-like"/>
    <property type="match status" value="2"/>
</dbReference>
<dbReference type="GO" id="GO:0046872">
    <property type="term" value="F:metal ion binding"/>
    <property type="evidence" value="ECO:0007669"/>
    <property type="project" value="UniProtKB-KW"/>
</dbReference>
<dbReference type="PANTHER" id="PTHR32439">
    <property type="entry name" value="FERREDOXIN--NITRITE REDUCTASE, CHLOROPLASTIC"/>
    <property type="match status" value="1"/>
</dbReference>
<feature type="domain" description="Nitrite/Sulfite reductase ferredoxin-like" evidence="9">
    <location>
        <begin position="53"/>
        <end position="111"/>
    </location>
</feature>
<evidence type="ECO:0000259" key="9">
    <source>
        <dbReference type="Pfam" id="PF03460"/>
    </source>
</evidence>
<reference evidence="11" key="1">
    <citation type="submission" date="2015-08" db="EMBL/GenBank/DDBJ databases">
        <authorList>
            <person name="Babu N.S."/>
            <person name="Beckwith C.J."/>
            <person name="Beseler K.G."/>
            <person name="Brison A."/>
            <person name="Carone J.V."/>
            <person name="Caskin T.P."/>
            <person name="Diamond M."/>
            <person name="Durham M.E."/>
            <person name="Foxe J.M."/>
            <person name="Go M."/>
            <person name="Henderson B.A."/>
            <person name="Jones I.B."/>
            <person name="McGettigan J.A."/>
            <person name="Micheletti S.J."/>
            <person name="Nasrallah M.E."/>
            <person name="Ortiz D."/>
            <person name="Piller C.R."/>
            <person name="Privatt S.R."/>
            <person name="Schneider S.L."/>
            <person name="Sharp S."/>
            <person name="Smith T.C."/>
            <person name="Stanton J.D."/>
            <person name="Ullery H.E."/>
            <person name="Wilson R.J."/>
            <person name="Serrano M.G."/>
            <person name="Buck G."/>
            <person name="Lee V."/>
            <person name="Wang Y."/>
            <person name="Carvalho R."/>
            <person name="Voegtly L."/>
            <person name="Shi R."/>
            <person name="Duckworth R."/>
            <person name="Johnson A."/>
            <person name="Loviza R."/>
            <person name="Walstead R."/>
            <person name="Shah Z."/>
            <person name="Kiflezghi M."/>
            <person name="Wade K."/>
            <person name="Ball S.L."/>
            <person name="Bradley K.W."/>
            <person name="Asai D.J."/>
            <person name="Bowman C.A."/>
            <person name="Russell D.A."/>
            <person name="Pope W.H."/>
            <person name="Jacobs-Sera D."/>
            <person name="Hendrix R.W."/>
            <person name="Hatfull G.F."/>
        </authorList>
    </citation>
    <scope>NUCLEOTIDE SEQUENCE [LARGE SCALE GENOMIC DNA]</scope>
    <source>
        <strain evidence="11">JCM 19170</strain>
    </source>
</reference>
<gene>
    <name evidence="10" type="ORF">Ga0061068_10417</name>
</gene>
<evidence type="ECO:0000256" key="6">
    <source>
        <dbReference type="ARBA" id="ARBA00023004"/>
    </source>
</evidence>
<dbReference type="GO" id="GO:0020037">
    <property type="term" value="F:heme binding"/>
    <property type="evidence" value="ECO:0007669"/>
    <property type="project" value="InterPro"/>
</dbReference>
<keyword evidence="6" id="KW-0408">Iron</keyword>
<dbReference type="InterPro" id="IPR036136">
    <property type="entry name" value="Nit/Sulf_reduc_fer-like_dom_sf"/>
</dbReference>
<evidence type="ECO:0000256" key="3">
    <source>
        <dbReference type="ARBA" id="ARBA00022617"/>
    </source>
</evidence>
<dbReference type="AlphaFoldDB" id="A0A0K6IUE7"/>
<name>A0A0K6IUE7_9PROT</name>
<dbReference type="Gene3D" id="3.90.480.20">
    <property type="match status" value="2"/>
</dbReference>
<accession>A0A0K6IUE7</accession>
<dbReference type="Pfam" id="PF01077">
    <property type="entry name" value="NIR_SIR"/>
    <property type="match status" value="2"/>
</dbReference>
<evidence type="ECO:0000259" key="8">
    <source>
        <dbReference type="Pfam" id="PF01077"/>
    </source>
</evidence>
<evidence type="ECO:0000313" key="11">
    <source>
        <dbReference type="Proteomes" id="UP000182108"/>
    </source>
</evidence>
<dbReference type="SUPFAM" id="SSF55124">
    <property type="entry name" value="Nitrite/Sulfite reductase N-terminal domain-like"/>
    <property type="match status" value="2"/>
</dbReference>
<dbReference type="Pfam" id="PF03460">
    <property type="entry name" value="NIR_SIR_ferr"/>
    <property type="match status" value="2"/>
</dbReference>
<keyword evidence="5" id="KW-0560">Oxidoreductase</keyword>
<dbReference type="GO" id="GO:0016491">
    <property type="term" value="F:oxidoreductase activity"/>
    <property type="evidence" value="ECO:0007669"/>
    <property type="project" value="UniProtKB-KW"/>
</dbReference>
<dbReference type="EMBL" id="CYHH01000004">
    <property type="protein sequence ID" value="CUB06730.1"/>
    <property type="molecule type" value="Genomic_DNA"/>
</dbReference>
<dbReference type="RefSeq" id="WP_055423222.1">
    <property type="nucleotide sequence ID" value="NZ_CYHH01000004.1"/>
</dbReference>
<feature type="domain" description="Nitrite/sulphite reductase 4Fe-4S" evidence="8">
    <location>
        <begin position="119"/>
        <end position="271"/>
    </location>
</feature>
<keyword evidence="4" id="KW-0479">Metal-binding</keyword>
<sequence>MYRYDSWDQAMVQARVAQYRDQLRRFLAGELGEDEFRPLRLQNGLYVQRHAPMLRVAIPYGLLEARQLRMLANIARRYDRGYGHFTTRQNIQFNWIRLEDTADILERLAEVGLHAIQTSGNCIRNLTTDPFAGAAPDERVDPRPWCELIRQWSSFHPEFAFLPRKFKIAVHGAEEDRVLVRAHDIGLELLPGEDPLLPRVRVFVGGGLGRTPILGKLLYDEVPAEELFTVLEAILHVYNRHGRRDNLYKARIKILVQAIGVDAFRAEVDAYRAELAAQGEALRPTREEIERVAAHFDDLRRVRARQTELPAVASLGADEWPAFTRWRQRNVHLQRQPGYALVVLTTKRAASAPGDVSADEMEAIADWAERYGDGEIRVTHEQNLALAWVREETLPGLWREARALGFGHPSFRLAHDLISCPGGDYCALANARSIPVAQALLAEFTEAELEDIGPLSINVSGCMNACGHHHVGHIGVLGVDKNGEEWFQVTIGGRQGNDTRLGKVIGPAFRAEDMPRVARTLVETYRARRAPGETFLDTLDRLGPAPFKEAVYAGTPAARHPALQEAADVEA</sequence>
<evidence type="ECO:0000256" key="2">
    <source>
        <dbReference type="ARBA" id="ARBA00022485"/>
    </source>
</evidence>
<keyword evidence="3" id="KW-0349">Heme</keyword>
<keyword evidence="11" id="KW-1185">Reference proteome</keyword>